<protein>
    <submittedName>
        <fullName evidence="1">Uncharacterized protein</fullName>
    </submittedName>
</protein>
<organism evidence="1">
    <name type="scientific">Rhizophora mucronata</name>
    <name type="common">Asiatic mangrove</name>
    <dbReference type="NCBI Taxonomy" id="61149"/>
    <lineage>
        <taxon>Eukaryota</taxon>
        <taxon>Viridiplantae</taxon>
        <taxon>Streptophyta</taxon>
        <taxon>Embryophyta</taxon>
        <taxon>Tracheophyta</taxon>
        <taxon>Spermatophyta</taxon>
        <taxon>Magnoliopsida</taxon>
        <taxon>eudicotyledons</taxon>
        <taxon>Gunneridae</taxon>
        <taxon>Pentapetalae</taxon>
        <taxon>rosids</taxon>
        <taxon>fabids</taxon>
        <taxon>Malpighiales</taxon>
        <taxon>Rhizophoraceae</taxon>
        <taxon>Rhizophora</taxon>
    </lineage>
</organism>
<reference evidence="1" key="1">
    <citation type="submission" date="2018-02" db="EMBL/GenBank/DDBJ databases">
        <title>Rhizophora mucronata_Transcriptome.</title>
        <authorList>
            <person name="Meera S.P."/>
            <person name="Sreeshan A."/>
            <person name="Augustine A."/>
        </authorList>
    </citation>
    <scope>NUCLEOTIDE SEQUENCE</scope>
    <source>
        <tissue evidence="1">Leaf</tissue>
    </source>
</reference>
<sequence length="17" mass="1970">MLHSNSVVLSQLKATWR</sequence>
<accession>A0A2P2R0A0</accession>
<dbReference type="AlphaFoldDB" id="A0A2P2R0A0"/>
<dbReference type="EMBL" id="GGEC01092171">
    <property type="protein sequence ID" value="MBX72655.1"/>
    <property type="molecule type" value="Transcribed_RNA"/>
</dbReference>
<name>A0A2P2R0A0_RHIMU</name>
<evidence type="ECO:0000313" key="1">
    <source>
        <dbReference type="EMBL" id="MBX72655.1"/>
    </source>
</evidence>
<proteinExistence type="predicted"/>